<dbReference type="EMBL" id="JACIDZ010000008">
    <property type="protein sequence ID" value="MBB4122700.1"/>
    <property type="molecule type" value="Genomic_DNA"/>
</dbReference>
<dbReference type="AlphaFoldDB" id="A0A7W6KKH4"/>
<dbReference type="Pfam" id="PF00534">
    <property type="entry name" value="Glycos_transf_1"/>
    <property type="match status" value="1"/>
</dbReference>
<dbReference type="GO" id="GO:0016757">
    <property type="term" value="F:glycosyltransferase activity"/>
    <property type="evidence" value="ECO:0007669"/>
    <property type="project" value="InterPro"/>
</dbReference>
<accession>A0A7W6KKH4</accession>
<evidence type="ECO:0000259" key="1">
    <source>
        <dbReference type="Pfam" id="PF00534"/>
    </source>
</evidence>
<keyword evidence="2" id="KW-0808">Transferase</keyword>
<sequence>MDRSRNLVFLWDNFGPTHADRCQAVTESLGDRAKIVGLELLGRSSTYDWDPEKGAGFQKVTLFPSVGDDKPRPSAPARLGRMLKFWLKQPRSTWFVCHYDWIDIFLFSLFLRMTGVKIYTLIDSKFDDKKRFFWNEFIKRIFLAPYRGGISCEGRAADYLRFLGLKEERIVPAYDTLSTERIRTLSGAEPAPGGVPFDARHFTIIARLVPKKNISMALKAFAAYCEKARIRRKLVICGSGPLEDDLRREALELGISEDVEFRGFVQTEAIARVLSSSLALILPSTEEQFGLVVVEALAMGVPAVVSDRCGARDSLVRSGVNGFVVEPDNPAGLAWFLVQLSDHQELWNDFAIAAFSASDRGDVKNFVESVRTLAFEQQ</sequence>
<dbReference type="Proteomes" id="UP000530571">
    <property type="component" value="Unassembled WGS sequence"/>
</dbReference>
<dbReference type="RefSeq" id="WP_183486946.1">
    <property type="nucleotide sequence ID" value="NZ_JACIDZ010000008.1"/>
</dbReference>
<reference evidence="2 3" key="1">
    <citation type="submission" date="2020-08" db="EMBL/GenBank/DDBJ databases">
        <title>Genomic Encyclopedia of Type Strains, Phase IV (KMG-IV): sequencing the most valuable type-strain genomes for metagenomic binning, comparative biology and taxonomic classification.</title>
        <authorList>
            <person name="Goeker M."/>
        </authorList>
    </citation>
    <scope>NUCLEOTIDE SEQUENCE [LARGE SCALE GENOMIC DNA]</scope>
    <source>
        <strain evidence="2 3">DSM 28101</strain>
    </source>
</reference>
<organism evidence="2 3">
    <name type="scientific">Martelella radicis</name>
    <dbReference type="NCBI Taxonomy" id="1397476"/>
    <lineage>
        <taxon>Bacteria</taxon>
        <taxon>Pseudomonadati</taxon>
        <taxon>Pseudomonadota</taxon>
        <taxon>Alphaproteobacteria</taxon>
        <taxon>Hyphomicrobiales</taxon>
        <taxon>Aurantimonadaceae</taxon>
        <taxon>Martelella</taxon>
    </lineage>
</organism>
<gene>
    <name evidence="2" type="ORF">GGR30_002634</name>
</gene>
<comment type="caution">
    <text evidence="2">The sequence shown here is derived from an EMBL/GenBank/DDBJ whole genome shotgun (WGS) entry which is preliminary data.</text>
</comment>
<dbReference type="InterPro" id="IPR001296">
    <property type="entry name" value="Glyco_trans_1"/>
</dbReference>
<evidence type="ECO:0000313" key="3">
    <source>
        <dbReference type="Proteomes" id="UP000530571"/>
    </source>
</evidence>
<dbReference type="Gene3D" id="3.40.50.2000">
    <property type="entry name" value="Glycogen Phosphorylase B"/>
    <property type="match status" value="2"/>
</dbReference>
<dbReference type="SUPFAM" id="SSF53756">
    <property type="entry name" value="UDP-Glycosyltransferase/glycogen phosphorylase"/>
    <property type="match status" value="1"/>
</dbReference>
<dbReference type="CDD" id="cd03801">
    <property type="entry name" value="GT4_PimA-like"/>
    <property type="match status" value="1"/>
</dbReference>
<proteinExistence type="predicted"/>
<feature type="domain" description="Glycosyl transferase family 1" evidence="1">
    <location>
        <begin position="201"/>
        <end position="352"/>
    </location>
</feature>
<evidence type="ECO:0000313" key="2">
    <source>
        <dbReference type="EMBL" id="MBB4122700.1"/>
    </source>
</evidence>
<dbReference type="PANTHER" id="PTHR12526">
    <property type="entry name" value="GLYCOSYLTRANSFERASE"/>
    <property type="match status" value="1"/>
</dbReference>
<protein>
    <submittedName>
        <fullName evidence="2">Glycosyltransferase involved in cell wall biosynthesis</fullName>
    </submittedName>
</protein>
<keyword evidence="3" id="KW-1185">Reference proteome</keyword>
<name>A0A7W6KKH4_9HYPH</name>